<evidence type="ECO:0000256" key="10">
    <source>
        <dbReference type="ARBA" id="ARBA00022741"/>
    </source>
</evidence>
<dbReference type="CDD" id="cd16922">
    <property type="entry name" value="HATPase_EvgS-ArcB-TorS-like"/>
    <property type="match status" value="1"/>
</dbReference>
<dbReference type="SMART" id="SM00086">
    <property type="entry name" value="PAC"/>
    <property type="match status" value="4"/>
</dbReference>
<dbReference type="PROSITE" id="PS50112">
    <property type="entry name" value="PAS"/>
    <property type="match status" value="4"/>
</dbReference>
<evidence type="ECO:0000256" key="8">
    <source>
        <dbReference type="ARBA" id="ARBA00022692"/>
    </source>
</evidence>
<evidence type="ECO:0000259" key="26">
    <source>
        <dbReference type="PROSITE" id="PS50123"/>
    </source>
</evidence>
<evidence type="ECO:0000256" key="20">
    <source>
        <dbReference type="SAM" id="MobiDB-lite"/>
    </source>
</evidence>
<feature type="coiled-coil region" evidence="19">
    <location>
        <begin position="665"/>
        <end position="703"/>
    </location>
</feature>
<dbReference type="GO" id="GO:0008757">
    <property type="term" value="F:S-adenosylmethionine-dependent methyltransferase activity"/>
    <property type="evidence" value="ECO:0007669"/>
    <property type="project" value="InterPro"/>
</dbReference>
<dbReference type="NCBIfam" id="TIGR00229">
    <property type="entry name" value="sensory_box"/>
    <property type="match status" value="2"/>
</dbReference>
<dbReference type="Gene3D" id="3.30.450.20">
    <property type="entry name" value="PAS domain"/>
    <property type="match status" value="5"/>
</dbReference>
<dbReference type="InterPro" id="IPR036890">
    <property type="entry name" value="HATPase_C_sf"/>
</dbReference>
<dbReference type="SUPFAM" id="SSF52172">
    <property type="entry name" value="CheY-like"/>
    <property type="match status" value="1"/>
</dbReference>
<dbReference type="FunFam" id="3.30.450.20:FF:000060">
    <property type="entry name" value="Sensor protein FixL"/>
    <property type="match status" value="1"/>
</dbReference>
<dbReference type="GO" id="GO:0006935">
    <property type="term" value="P:chemotaxis"/>
    <property type="evidence" value="ECO:0007669"/>
    <property type="project" value="InterPro"/>
</dbReference>
<feature type="domain" description="PAS" evidence="23">
    <location>
        <begin position="844"/>
        <end position="914"/>
    </location>
</feature>
<evidence type="ECO:0000256" key="5">
    <source>
        <dbReference type="ARBA" id="ARBA00022519"/>
    </source>
</evidence>
<keyword evidence="5" id="KW-0997">Cell inner membrane</keyword>
<dbReference type="GO" id="GO:0000155">
    <property type="term" value="F:phosphorelay sensor kinase activity"/>
    <property type="evidence" value="ECO:0007669"/>
    <property type="project" value="InterPro"/>
</dbReference>
<dbReference type="Gene3D" id="2.10.70.100">
    <property type="match status" value="1"/>
</dbReference>
<dbReference type="InterPro" id="IPR003661">
    <property type="entry name" value="HisK_dim/P_dom"/>
</dbReference>
<dbReference type="PANTHER" id="PTHR24422">
    <property type="entry name" value="CHEMOTAXIS PROTEIN METHYLTRANSFERASE"/>
    <property type="match status" value="1"/>
</dbReference>
<dbReference type="SMART" id="SM00138">
    <property type="entry name" value="MeTrc"/>
    <property type="match status" value="1"/>
</dbReference>
<dbReference type="FunFam" id="3.30.565.10:FF:000010">
    <property type="entry name" value="Sensor histidine kinase RcsC"/>
    <property type="match status" value="1"/>
</dbReference>
<organism evidence="27 28">
    <name type="scientific">Rhodopirellula baltica SH28</name>
    <dbReference type="NCBI Taxonomy" id="993517"/>
    <lineage>
        <taxon>Bacteria</taxon>
        <taxon>Pseudomonadati</taxon>
        <taxon>Planctomycetota</taxon>
        <taxon>Planctomycetia</taxon>
        <taxon>Pirellulales</taxon>
        <taxon>Pirellulaceae</taxon>
        <taxon>Rhodopirellula</taxon>
    </lineage>
</organism>
<dbReference type="InterPro" id="IPR029063">
    <property type="entry name" value="SAM-dependent_MTases_sf"/>
</dbReference>
<evidence type="ECO:0000313" key="28">
    <source>
        <dbReference type="Proteomes" id="UP000007993"/>
    </source>
</evidence>
<dbReference type="PROSITE" id="PS50122">
    <property type="entry name" value="CHEB"/>
    <property type="match status" value="1"/>
</dbReference>
<dbReference type="RefSeq" id="WP_007330861.1">
    <property type="nucleotide sequence ID" value="NZ_AMCW01000021.1"/>
</dbReference>
<dbReference type="InterPro" id="IPR013656">
    <property type="entry name" value="PAS_4"/>
</dbReference>
<dbReference type="SUPFAM" id="SSF53335">
    <property type="entry name" value="S-adenosyl-L-methionine-dependent methyltransferases"/>
    <property type="match status" value="1"/>
</dbReference>
<dbReference type="SUPFAM" id="SSF55874">
    <property type="entry name" value="ATPase domain of HSP90 chaperone/DNA topoisomerase II/histidine kinase"/>
    <property type="match status" value="1"/>
</dbReference>
<reference evidence="27 28" key="1">
    <citation type="journal article" date="2013" name="Mar. Genomics">
        <title>Expression of sulfatases in Rhodopirellula baltica and the diversity of sulfatases in the genus Rhodopirellula.</title>
        <authorList>
            <person name="Wegner C.E."/>
            <person name="Richter-Heitmann T."/>
            <person name="Klindworth A."/>
            <person name="Klockow C."/>
            <person name="Richter M."/>
            <person name="Achstetter T."/>
            <person name="Glockner F.O."/>
            <person name="Harder J."/>
        </authorList>
    </citation>
    <scope>NUCLEOTIDE SEQUENCE [LARGE SCALE GENOMIC DNA]</scope>
    <source>
        <strain evidence="27 28">SH28</strain>
    </source>
</reference>
<gene>
    <name evidence="27" type="ORF">RBSH_00892</name>
</gene>
<dbReference type="InterPro" id="IPR013767">
    <property type="entry name" value="PAS_fold"/>
</dbReference>
<dbReference type="CDD" id="cd17546">
    <property type="entry name" value="REC_hyHK_CKI1_RcsC-like"/>
    <property type="match status" value="1"/>
</dbReference>
<dbReference type="SUPFAM" id="SSF52738">
    <property type="entry name" value="Methylesterase CheB, C-terminal domain"/>
    <property type="match status" value="1"/>
</dbReference>
<dbReference type="PANTHER" id="PTHR24422:SF27">
    <property type="entry name" value="PROTEIN-GLUTAMATE O-METHYLTRANSFERASE"/>
    <property type="match status" value="1"/>
</dbReference>
<dbReference type="InterPro" id="IPR011006">
    <property type="entry name" value="CheY-like_superfamily"/>
</dbReference>
<dbReference type="Pfam" id="PF00512">
    <property type="entry name" value="HisKA"/>
    <property type="match status" value="1"/>
</dbReference>
<dbReference type="SUPFAM" id="SSF47384">
    <property type="entry name" value="Homodimeric domain of signal transducing histidine kinase"/>
    <property type="match status" value="1"/>
</dbReference>
<dbReference type="CDD" id="cd16434">
    <property type="entry name" value="CheB-CheR_fusion"/>
    <property type="match status" value="1"/>
</dbReference>
<dbReference type="InterPro" id="IPR000780">
    <property type="entry name" value="CheR_MeTrfase"/>
</dbReference>
<dbReference type="FunFam" id="2.10.70.100:FF:000001">
    <property type="entry name" value="Sensory transduction histidine kinase"/>
    <property type="match status" value="1"/>
</dbReference>
<dbReference type="SMART" id="SM00388">
    <property type="entry name" value="HisKA"/>
    <property type="match status" value="1"/>
</dbReference>
<comment type="catalytic activity">
    <reaction evidence="1">
        <text>ATP + protein L-histidine = ADP + protein N-phospho-L-histidine.</text>
        <dbReference type="EC" id="2.7.13.3"/>
    </reaction>
</comment>
<evidence type="ECO:0000256" key="3">
    <source>
        <dbReference type="ARBA" id="ARBA00012438"/>
    </source>
</evidence>
<dbReference type="Pfam" id="PF03705">
    <property type="entry name" value="CheR_N"/>
    <property type="match status" value="1"/>
</dbReference>
<evidence type="ECO:0000256" key="11">
    <source>
        <dbReference type="ARBA" id="ARBA00022777"/>
    </source>
</evidence>
<dbReference type="CDD" id="cd00130">
    <property type="entry name" value="PAS"/>
    <property type="match status" value="4"/>
</dbReference>
<feature type="domain" description="Response regulatory" evidence="22">
    <location>
        <begin position="1620"/>
        <end position="1739"/>
    </location>
</feature>
<feature type="region of interest" description="Disordered" evidence="20">
    <location>
        <begin position="633"/>
        <end position="662"/>
    </location>
</feature>
<dbReference type="GO" id="GO:0006355">
    <property type="term" value="P:regulation of DNA-templated transcription"/>
    <property type="evidence" value="ECO:0007669"/>
    <property type="project" value="InterPro"/>
</dbReference>
<dbReference type="Pfam" id="PF01739">
    <property type="entry name" value="CheR"/>
    <property type="match status" value="1"/>
</dbReference>
<dbReference type="GO" id="GO:0005524">
    <property type="term" value="F:ATP binding"/>
    <property type="evidence" value="ECO:0007669"/>
    <property type="project" value="UniProtKB-KW"/>
</dbReference>
<dbReference type="SUPFAM" id="SSF47757">
    <property type="entry name" value="Chemotaxis receptor methyltransferase CheR, N-terminal domain"/>
    <property type="match status" value="1"/>
</dbReference>
<feature type="domain" description="PAS" evidence="23">
    <location>
        <begin position="1251"/>
        <end position="1296"/>
    </location>
</feature>
<dbReference type="Gene3D" id="3.40.50.180">
    <property type="entry name" value="Methylesterase CheB, C-terminal domain"/>
    <property type="match status" value="1"/>
</dbReference>
<feature type="compositionally biased region" description="Polar residues" evidence="20">
    <location>
        <begin position="640"/>
        <end position="659"/>
    </location>
</feature>
<feature type="domain" description="Histidine kinase" evidence="21">
    <location>
        <begin position="1369"/>
        <end position="1587"/>
    </location>
</feature>
<evidence type="ECO:0000256" key="9">
    <source>
        <dbReference type="ARBA" id="ARBA00022737"/>
    </source>
</evidence>
<keyword evidence="12" id="KW-0067">ATP-binding</keyword>
<dbReference type="Proteomes" id="UP000007993">
    <property type="component" value="Unassembled WGS sequence"/>
</dbReference>
<feature type="modified residue" description="4-aspartylphosphate" evidence="18">
    <location>
        <position position="1674"/>
    </location>
</feature>
<dbReference type="SMART" id="SM00091">
    <property type="entry name" value="PAS"/>
    <property type="match status" value="5"/>
</dbReference>
<feature type="domain" description="CheR-type methyltransferase" evidence="26">
    <location>
        <begin position="203"/>
        <end position="465"/>
    </location>
</feature>
<feature type="domain" description="PAS" evidence="23">
    <location>
        <begin position="1099"/>
        <end position="1152"/>
    </location>
</feature>
<evidence type="ECO:0000256" key="2">
    <source>
        <dbReference type="ARBA" id="ARBA00004429"/>
    </source>
</evidence>
<comment type="caution">
    <text evidence="17">Lacks conserved residue(s) required for the propagation of feature annotation.</text>
</comment>
<sequence>MSDPQPKSKPLVVGVGAAAGGMEALQELLASLGDSPDMAVVFVAHDASELQASRLVQLANATSLPVVELKSRQLIRPNTVYICPPNSLLSISSGSRLMLKPATEETSSTPIDHFFHSIAETQGEQGVGVILSGMGTDGTLGLKSISDAGGMTFTQIASSAQFDSMPRHAATTGVADHVLTPEEIANELNDYVAYRKQQSNNLTRESMLDEIERSIPEIADVLYNATKHNFKHYKTATLTRRILRRMQILQISDVANYSERLRDDQDETQNLFRELLIGITAFFRDPESFKALAEEVIPQLFEGRTASDPVRIWVPGCATGEEAYSLAILCYEHLDHLKTQRDDDHAKDSLPTFQIIASDIDEHALAIARQGVYPLGITESIPETRLKQFFVKRGKRYHAKRNLRESILFSLHNLISDAPFSRQDLISCRNLLVYLGPHLQKKLIPLFHYALRPNGHLFLGPSESISSHDELFRTVDAEHRINQRKGTETVTDTADSRGFVSATEATQTAAIVPNEEDTKEIHQVLQRIILDEFAPKAVVVDVDGKVVCSLADTSPYLSAGEGLHQNNLIKMAHINLRIGLRGAFAEAKANRRRVVRDDLTITSDSGEQHVKLTIQPMMQLGHETELFMVAFQDLGPPVSPSDSPTNDSAGSDPSSTADPQAQKRIEQLERDLATTRDDLDRSIQEMEATNEELTSSYNELLAMNQGLQTANEMLEISKEEIRSSSEAVARANADLQNLLRSTRIATIFLDDDLSIRSFTPAATEIYGLIATDVGRPLTQIVPNVRDMPPLPDWEQLIKEDGVEHTIVANTGKAFIRRVLPYQSHSGDHDGIVITFTDVTQLRESEELFQSLVRASAQIVWIANTDGVADSDSPSWREYTGQTLDQWLGFGWLDAIHPDDRELTQKVWTEAVAKDRPLVMEYRLRNRHGEYRWFQVRTAPQRRPDGTVNRWVGMNIDIHDQKQSRLELADREAHLRRVINNQLGLVGVIDRNGLLLEVDDRSLEYARVNRHEVIGKPFHEAPWWNYDPKVAQQMRDAMDRAFKGEPVRYDVSLFAHGDDGVLIDFMIAPVFDDDGNIEYLIPSGVDIRDRKKAELKQQEVAVRLEAIFNTAVDGIITIDRRGIINSVNIAAAKIFGYEVDELTGSNINVLIPEPEHSEHDGYLKTYEETGHSHIIGQQRQVTGRRKDGSTFSLDLSVSETSLSGEHRYVGIVRDVSDRVRSEQAKKNASRRMQMALRAGGMAAWEWTPKKSYWTKEMYELFGVTDDRKGSPELCFSLTHPDDVEELKRHWQEAIEGNHDYEYEFRIVRPDGEMRWITGMGEVVRGKSGNVTRMYGVNWDSTQEHVQAETLRESERRANEASASKSAFLANMSHEIRTPMTAILGYAELLQDIIQDAEGLHHLQTIRRNGDYLLDIINDILDLSKIEAGKLDVESERFDPAHLIEDVRSIMEVRAKEAGLELTVEYGQQIPASIQSDAKRLKQVLINLVGNAIKFTPEGNVRLVVRMESDPIRLCIDVIDTGIGITLEQQEQLFLPFSQGDSSVNRTFGGTGLGLTISRRLAEMLGGTIHFQSEVGVGSTFTLSVFPGDLTGVALVDHSQPVSKLVDELENSSTTPIKLNCYALVVDDRRDIRFLSRRILTKAGATVDECEDGLQAVDKIIECMKAKRLPDVIILDMQMPKLDGYATAKKLRELGYDAPIIALTADAMQGDMNLCLKAGCNDYLSKPIDAAKLVALVSKLT</sequence>
<dbReference type="Pfam" id="PF08448">
    <property type="entry name" value="PAS_4"/>
    <property type="match status" value="1"/>
</dbReference>
<dbReference type="InterPro" id="IPR005467">
    <property type="entry name" value="His_kinase_dom"/>
</dbReference>
<keyword evidence="6 18" id="KW-0597">Phosphoprotein</keyword>
<dbReference type="GO" id="GO:0005737">
    <property type="term" value="C:cytoplasm"/>
    <property type="evidence" value="ECO:0007669"/>
    <property type="project" value="InterPro"/>
</dbReference>
<feature type="domain" description="PAC" evidence="24">
    <location>
        <begin position="1299"/>
        <end position="1351"/>
    </location>
</feature>
<evidence type="ECO:0000256" key="6">
    <source>
        <dbReference type="ARBA" id="ARBA00022553"/>
    </source>
</evidence>
<dbReference type="Pfam" id="PF00989">
    <property type="entry name" value="PAS"/>
    <property type="match status" value="1"/>
</dbReference>
<dbReference type="PROSITE" id="PS50113">
    <property type="entry name" value="PAC"/>
    <property type="match status" value="3"/>
</dbReference>
<evidence type="ECO:0000256" key="13">
    <source>
        <dbReference type="ARBA" id="ARBA00022989"/>
    </source>
</evidence>
<dbReference type="FunFam" id="3.30.450.20:FF:000155">
    <property type="entry name" value="Sensor histidine kinase TodS"/>
    <property type="match status" value="1"/>
</dbReference>
<keyword evidence="14" id="KW-0472">Membrane</keyword>
<keyword evidence="4" id="KW-1003">Cell membrane</keyword>
<dbReference type="InterPro" id="IPR022641">
    <property type="entry name" value="CheR_N"/>
</dbReference>
<feature type="domain" description="PAC" evidence="24">
    <location>
        <begin position="1046"/>
        <end position="1098"/>
    </location>
</feature>
<keyword evidence="9" id="KW-0677">Repeat</keyword>
<evidence type="ECO:0000256" key="14">
    <source>
        <dbReference type="ARBA" id="ARBA00023136"/>
    </source>
</evidence>
<dbReference type="GO" id="GO:0008984">
    <property type="term" value="F:protein-glutamate methylesterase activity"/>
    <property type="evidence" value="ECO:0007669"/>
    <property type="project" value="InterPro"/>
</dbReference>
<dbReference type="Gene3D" id="1.10.287.130">
    <property type="match status" value="1"/>
</dbReference>
<evidence type="ECO:0000256" key="4">
    <source>
        <dbReference type="ARBA" id="ARBA00022475"/>
    </source>
</evidence>
<dbReference type="PROSITE" id="PS50110">
    <property type="entry name" value="RESPONSE_REGULATORY"/>
    <property type="match status" value="1"/>
</dbReference>
<keyword evidence="19" id="KW-0175">Coiled coil</keyword>
<evidence type="ECO:0000256" key="19">
    <source>
        <dbReference type="SAM" id="Coils"/>
    </source>
</evidence>
<dbReference type="SMART" id="SM00387">
    <property type="entry name" value="HATPase_c"/>
    <property type="match status" value="1"/>
</dbReference>
<feature type="domain" description="PAC" evidence="24">
    <location>
        <begin position="917"/>
        <end position="969"/>
    </location>
</feature>
<keyword evidence="8" id="KW-0812">Transmembrane</keyword>
<evidence type="ECO:0000256" key="15">
    <source>
        <dbReference type="ARBA" id="ARBA00059827"/>
    </source>
</evidence>
<evidence type="ECO:0000256" key="7">
    <source>
        <dbReference type="ARBA" id="ARBA00022679"/>
    </source>
</evidence>
<dbReference type="InterPro" id="IPR013655">
    <property type="entry name" value="PAS_fold_3"/>
</dbReference>
<proteinExistence type="predicted"/>
<dbReference type="InterPro" id="IPR022642">
    <property type="entry name" value="CheR_C"/>
</dbReference>
<dbReference type="PRINTS" id="PR00996">
    <property type="entry name" value="CHERMTFRASE"/>
</dbReference>
<evidence type="ECO:0000259" key="25">
    <source>
        <dbReference type="PROSITE" id="PS50122"/>
    </source>
</evidence>
<feature type="domain" description="CheB-type methylesterase" evidence="25">
    <location>
        <begin position="6"/>
        <end position="195"/>
    </location>
</feature>
<keyword evidence="11 27" id="KW-0418">Kinase</keyword>
<dbReference type="InterPro" id="IPR003594">
    <property type="entry name" value="HATPase_dom"/>
</dbReference>
<dbReference type="EMBL" id="AMCW01000021">
    <property type="protein sequence ID" value="EKK03763.1"/>
    <property type="molecule type" value="Genomic_DNA"/>
</dbReference>
<keyword evidence="10" id="KW-0547">Nucleotide-binding</keyword>
<comment type="subcellular location">
    <subcellularLocation>
        <location evidence="2">Cell inner membrane</location>
        <topology evidence="2">Multi-pass membrane protein</topology>
    </subcellularLocation>
</comment>
<evidence type="ECO:0000256" key="16">
    <source>
        <dbReference type="ARBA" id="ARBA00070616"/>
    </source>
</evidence>
<dbReference type="InterPro" id="IPR036097">
    <property type="entry name" value="HisK_dim/P_sf"/>
</dbReference>
<dbReference type="InterPro" id="IPR000700">
    <property type="entry name" value="PAS-assoc_C"/>
</dbReference>
<dbReference type="InterPro" id="IPR000673">
    <property type="entry name" value="Sig_transdc_resp-reg_Me-estase"/>
</dbReference>
<dbReference type="CDD" id="cd00082">
    <property type="entry name" value="HisKA"/>
    <property type="match status" value="1"/>
</dbReference>
<dbReference type="InterPro" id="IPR001789">
    <property type="entry name" value="Sig_transdc_resp-reg_receiver"/>
</dbReference>
<dbReference type="Gene3D" id="3.30.565.10">
    <property type="entry name" value="Histidine kinase-like ATPase, C-terminal domain"/>
    <property type="match status" value="1"/>
</dbReference>
<evidence type="ECO:0000256" key="12">
    <source>
        <dbReference type="ARBA" id="ARBA00022840"/>
    </source>
</evidence>
<evidence type="ECO:0000259" key="21">
    <source>
        <dbReference type="PROSITE" id="PS50109"/>
    </source>
</evidence>
<dbReference type="PROSITE" id="PS50123">
    <property type="entry name" value="CHER"/>
    <property type="match status" value="1"/>
</dbReference>
<dbReference type="Gene3D" id="3.40.50.2300">
    <property type="match status" value="1"/>
</dbReference>
<dbReference type="Pfam" id="PF02518">
    <property type="entry name" value="HATPase_c"/>
    <property type="match status" value="1"/>
</dbReference>
<dbReference type="Pfam" id="PF13596">
    <property type="entry name" value="PAS_10"/>
    <property type="match status" value="1"/>
</dbReference>
<evidence type="ECO:0000256" key="18">
    <source>
        <dbReference type="PROSITE-ProRule" id="PRU00169"/>
    </source>
</evidence>
<dbReference type="GO" id="GO:0000156">
    <property type="term" value="F:phosphorelay response regulator activity"/>
    <property type="evidence" value="ECO:0007669"/>
    <property type="project" value="InterPro"/>
</dbReference>
<evidence type="ECO:0000259" key="22">
    <source>
        <dbReference type="PROSITE" id="PS50110"/>
    </source>
</evidence>
<dbReference type="InterPro" id="IPR000014">
    <property type="entry name" value="PAS"/>
</dbReference>
<dbReference type="SUPFAM" id="SSF55785">
    <property type="entry name" value="PYP-like sensor domain (PAS domain)"/>
    <property type="match status" value="5"/>
</dbReference>
<keyword evidence="13" id="KW-1133">Transmembrane helix</keyword>
<dbReference type="PROSITE" id="PS50109">
    <property type="entry name" value="HIS_KIN"/>
    <property type="match status" value="1"/>
</dbReference>
<dbReference type="GO" id="GO:0005886">
    <property type="term" value="C:plasma membrane"/>
    <property type="evidence" value="ECO:0007669"/>
    <property type="project" value="UniProtKB-SubCell"/>
</dbReference>
<accession>K5DMU6</accession>
<dbReference type="InterPro" id="IPR050903">
    <property type="entry name" value="Bact_Chemotaxis_MeTrfase"/>
</dbReference>
<dbReference type="EC" id="2.7.13.3" evidence="3"/>
<comment type="function">
    <text evidence="15">Putative oxygen sensor; modulates the activity of FixJ, a transcriptional activator of nitrogen fixation fixK gene. FixL probably acts as a kinase that phosphorylates FixJ.</text>
</comment>
<evidence type="ECO:0000313" key="27">
    <source>
        <dbReference type="EMBL" id="EKK03763.1"/>
    </source>
</evidence>
<evidence type="ECO:0000259" key="23">
    <source>
        <dbReference type="PROSITE" id="PS50112"/>
    </source>
</evidence>
<name>K5DMU6_RHOBT</name>
<dbReference type="Pfam" id="PF01339">
    <property type="entry name" value="CheB_methylest"/>
    <property type="match status" value="1"/>
</dbReference>
<dbReference type="InterPro" id="IPR035909">
    <property type="entry name" value="CheB_C"/>
</dbReference>
<evidence type="ECO:0000256" key="1">
    <source>
        <dbReference type="ARBA" id="ARBA00000085"/>
    </source>
</evidence>
<dbReference type="PATRIC" id="fig|993517.3.peg.972"/>
<dbReference type="InterPro" id="IPR001610">
    <property type="entry name" value="PAC"/>
</dbReference>
<evidence type="ECO:0000256" key="17">
    <source>
        <dbReference type="PROSITE-ProRule" id="PRU00050"/>
    </source>
</evidence>
<dbReference type="SMART" id="SM00448">
    <property type="entry name" value="REC"/>
    <property type="match status" value="1"/>
</dbReference>
<dbReference type="Pfam" id="PF00072">
    <property type="entry name" value="Response_reg"/>
    <property type="match status" value="1"/>
</dbReference>
<comment type="caution">
    <text evidence="27">The sequence shown here is derived from an EMBL/GenBank/DDBJ whole genome shotgun (WGS) entry which is preliminary data.</text>
</comment>
<protein>
    <recommendedName>
        <fullName evidence="16">Sensor protein FixL</fullName>
        <ecNumber evidence="3">2.7.13.3</ecNumber>
    </recommendedName>
</protein>
<dbReference type="InterPro" id="IPR035965">
    <property type="entry name" value="PAS-like_dom_sf"/>
</dbReference>
<dbReference type="Gene3D" id="3.40.50.150">
    <property type="entry name" value="Vaccinia Virus protein VP39"/>
    <property type="match status" value="1"/>
</dbReference>
<evidence type="ECO:0000259" key="24">
    <source>
        <dbReference type="PROSITE" id="PS50113"/>
    </source>
</evidence>
<dbReference type="Pfam" id="PF08447">
    <property type="entry name" value="PAS_3"/>
    <property type="match status" value="2"/>
</dbReference>
<keyword evidence="7" id="KW-0808">Transferase</keyword>
<feature type="domain" description="PAS" evidence="23">
    <location>
        <begin position="970"/>
        <end position="1044"/>
    </location>
</feature>
<dbReference type="FunFam" id="3.30.450.20:FF:000099">
    <property type="entry name" value="Sensory box sensor histidine kinase"/>
    <property type="match status" value="1"/>
</dbReference>